<dbReference type="RefSeq" id="WP_024902918.1">
    <property type="nucleotide sequence ID" value="NZ_CADFGU010000002.1"/>
</dbReference>
<gene>
    <name evidence="1" type="ORF">WM40_22465</name>
</gene>
<comment type="caution">
    <text evidence="1">The sequence shown here is derived from an EMBL/GenBank/DDBJ whole genome shotgun (WGS) entry which is preliminary data.</text>
</comment>
<dbReference type="Gene3D" id="3.30.1660.10">
    <property type="entry name" value="Flavin-binding protein dodecin"/>
    <property type="match status" value="1"/>
</dbReference>
<sequence length="69" mass="7750">MTDHVYKKIELIGSSETSIEDAVKTAIAKASKTLRNLDWFEVVETRGHLRDGAIAHWQVTVKVGVRVED</sequence>
<accession>A0A0F5JUQ0</accession>
<dbReference type="PANTHER" id="PTHR39324">
    <property type="entry name" value="CALCIUM DODECIN"/>
    <property type="match status" value="1"/>
</dbReference>
<dbReference type="EMBL" id="LAQU01000038">
    <property type="protein sequence ID" value="KKB61573.1"/>
    <property type="molecule type" value="Genomic_DNA"/>
</dbReference>
<dbReference type="PANTHER" id="PTHR39324:SF1">
    <property type="entry name" value="CALCIUM DODECIN"/>
    <property type="match status" value="1"/>
</dbReference>
<dbReference type="InterPro" id="IPR025543">
    <property type="entry name" value="Dodecin-like"/>
</dbReference>
<evidence type="ECO:0000313" key="1">
    <source>
        <dbReference type="EMBL" id="KKB61573.1"/>
    </source>
</evidence>
<protein>
    <recommendedName>
        <fullName evidence="3">Dodecin flavoprotein</fullName>
    </recommendedName>
</protein>
<dbReference type="OrthoDB" id="9805889at2"/>
<dbReference type="PATRIC" id="fig|28092.6.peg.5281"/>
<dbReference type="InterPro" id="IPR050049">
    <property type="entry name" value="Dodecin_bact"/>
</dbReference>
<evidence type="ECO:0000313" key="2">
    <source>
        <dbReference type="Proteomes" id="UP000033618"/>
    </source>
</evidence>
<dbReference type="AlphaFoldDB" id="A0A0F5JUQ0"/>
<dbReference type="Proteomes" id="UP000033618">
    <property type="component" value="Unassembled WGS sequence"/>
</dbReference>
<evidence type="ECO:0008006" key="3">
    <source>
        <dbReference type="Google" id="ProtNLM"/>
    </source>
</evidence>
<dbReference type="STRING" id="28092.WM40_22465"/>
<dbReference type="InterPro" id="IPR009923">
    <property type="entry name" value="Dodecin"/>
</dbReference>
<reference evidence="1 2" key="1">
    <citation type="submission" date="2015-03" db="EMBL/GenBank/DDBJ databases">
        <title>Draft Genome Sequence of Burkholderia andropogonis type strain ICMP2807, isolated from Sorghum bicolor.</title>
        <authorList>
            <person name="Lopes-Santos L."/>
            <person name="Castro D.B."/>
            <person name="Ottoboni L.M."/>
            <person name="Park D."/>
            <person name="Weirc B.S."/>
            <person name="Destefano S.A."/>
        </authorList>
    </citation>
    <scope>NUCLEOTIDE SEQUENCE [LARGE SCALE GENOMIC DNA]</scope>
    <source>
        <strain evidence="1 2">ICMP2807</strain>
    </source>
</reference>
<organism evidence="1 2">
    <name type="scientific">Robbsia andropogonis</name>
    <dbReference type="NCBI Taxonomy" id="28092"/>
    <lineage>
        <taxon>Bacteria</taxon>
        <taxon>Pseudomonadati</taxon>
        <taxon>Pseudomonadota</taxon>
        <taxon>Betaproteobacteria</taxon>
        <taxon>Burkholderiales</taxon>
        <taxon>Burkholderiaceae</taxon>
        <taxon>Robbsia</taxon>
    </lineage>
</organism>
<name>A0A0F5JUQ0_9BURK</name>
<dbReference type="NCBIfam" id="NF043052">
    <property type="entry name" value="DodecBact"/>
    <property type="match status" value="1"/>
</dbReference>
<keyword evidence="2" id="KW-1185">Reference proteome</keyword>
<dbReference type="Pfam" id="PF07311">
    <property type="entry name" value="Dodecin"/>
    <property type="match status" value="1"/>
</dbReference>
<proteinExistence type="predicted"/>
<dbReference type="SUPFAM" id="SSF89807">
    <property type="entry name" value="Dodecin-like"/>
    <property type="match status" value="1"/>
</dbReference>
<dbReference type="InterPro" id="IPR036694">
    <property type="entry name" value="Dodecin-like_sf"/>
</dbReference>